<sequence>MAKRLTLQERAQLAARYEVWKYVVRVQRWWMTIRGVHAQGDAMTIKNCHAKLIATG</sequence>
<gene>
    <name evidence="1" type="ORF">SK128_001416</name>
</gene>
<dbReference type="Proteomes" id="UP001381693">
    <property type="component" value="Unassembled WGS sequence"/>
</dbReference>
<dbReference type="EMBL" id="JAXCGZ010013589">
    <property type="protein sequence ID" value="KAK7072238.1"/>
    <property type="molecule type" value="Genomic_DNA"/>
</dbReference>
<dbReference type="AlphaFoldDB" id="A0AAN8X0V8"/>
<keyword evidence="2" id="KW-1185">Reference proteome</keyword>
<proteinExistence type="predicted"/>
<evidence type="ECO:0000313" key="2">
    <source>
        <dbReference type="Proteomes" id="UP001381693"/>
    </source>
</evidence>
<feature type="non-terminal residue" evidence="1">
    <location>
        <position position="56"/>
    </location>
</feature>
<protein>
    <submittedName>
        <fullName evidence="1">Uncharacterized protein</fullName>
    </submittedName>
</protein>
<comment type="caution">
    <text evidence="1">The sequence shown here is derived from an EMBL/GenBank/DDBJ whole genome shotgun (WGS) entry which is preliminary data.</text>
</comment>
<reference evidence="1 2" key="1">
    <citation type="submission" date="2023-11" db="EMBL/GenBank/DDBJ databases">
        <title>Halocaridina rubra genome assembly.</title>
        <authorList>
            <person name="Smith C."/>
        </authorList>
    </citation>
    <scope>NUCLEOTIDE SEQUENCE [LARGE SCALE GENOMIC DNA]</scope>
    <source>
        <strain evidence="1">EP-1</strain>
        <tissue evidence="1">Whole</tissue>
    </source>
</reference>
<evidence type="ECO:0000313" key="1">
    <source>
        <dbReference type="EMBL" id="KAK7072238.1"/>
    </source>
</evidence>
<organism evidence="1 2">
    <name type="scientific">Halocaridina rubra</name>
    <name type="common">Hawaiian red shrimp</name>
    <dbReference type="NCBI Taxonomy" id="373956"/>
    <lineage>
        <taxon>Eukaryota</taxon>
        <taxon>Metazoa</taxon>
        <taxon>Ecdysozoa</taxon>
        <taxon>Arthropoda</taxon>
        <taxon>Crustacea</taxon>
        <taxon>Multicrustacea</taxon>
        <taxon>Malacostraca</taxon>
        <taxon>Eumalacostraca</taxon>
        <taxon>Eucarida</taxon>
        <taxon>Decapoda</taxon>
        <taxon>Pleocyemata</taxon>
        <taxon>Caridea</taxon>
        <taxon>Atyoidea</taxon>
        <taxon>Atyidae</taxon>
        <taxon>Halocaridina</taxon>
    </lineage>
</organism>
<accession>A0AAN8X0V8</accession>
<name>A0AAN8X0V8_HALRR</name>